<dbReference type="GO" id="GO:0042744">
    <property type="term" value="P:hydrogen peroxide catabolic process"/>
    <property type="evidence" value="ECO:0007669"/>
    <property type="project" value="TreeGrafter"/>
</dbReference>
<dbReference type="PANTHER" id="PTHR31356:SF59">
    <property type="entry name" value="L-ASCORBATE PEROXIDASE 1, CYTOSOLIC"/>
    <property type="match status" value="1"/>
</dbReference>
<dbReference type="GO" id="GO:0034599">
    <property type="term" value="P:cellular response to oxidative stress"/>
    <property type="evidence" value="ECO:0007669"/>
    <property type="project" value="InterPro"/>
</dbReference>
<accession>A0A8S2A7V0</accession>
<evidence type="ECO:0000313" key="4">
    <source>
        <dbReference type="Proteomes" id="UP000682877"/>
    </source>
</evidence>
<reference evidence="3" key="1">
    <citation type="submission" date="2021-01" db="EMBL/GenBank/DDBJ databases">
        <authorList>
            <person name="Bezrukov I."/>
        </authorList>
    </citation>
    <scope>NUCLEOTIDE SEQUENCE</scope>
</reference>
<dbReference type="Gene3D" id="1.10.520.10">
    <property type="match status" value="1"/>
</dbReference>
<keyword evidence="4" id="KW-1185">Reference proteome</keyword>
<dbReference type="PANTHER" id="PTHR31356">
    <property type="entry name" value="THYLAKOID LUMENAL 29 KDA PROTEIN, CHLOROPLASTIC-RELATED"/>
    <property type="match status" value="1"/>
</dbReference>
<protein>
    <submittedName>
        <fullName evidence="3">Uncharacterized protein</fullName>
    </submittedName>
</protein>
<dbReference type="AlphaFoldDB" id="A0A8S2A7V0"/>
<name>A0A8S2A7V0_ARAAE</name>
<dbReference type="GO" id="GO:0000302">
    <property type="term" value="P:response to reactive oxygen species"/>
    <property type="evidence" value="ECO:0007669"/>
    <property type="project" value="TreeGrafter"/>
</dbReference>
<dbReference type="InterPro" id="IPR010255">
    <property type="entry name" value="Haem_peroxidase_sf"/>
</dbReference>
<dbReference type="GO" id="GO:0020037">
    <property type="term" value="F:heme binding"/>
    <property type="evidence" value="ECO:0007669"/>
    <property type="project" value="InterPro"/>
</dbReference>
<dbReference type="EMBL" id="LR999454">
    <property type="protein sequence ID" value="CAE6020443.1"/>
    <property type="molecule type" value="Genomic_DNA"/>
</dbReference>
<dbReference type="Proteomes" id="UP000682877">
    <property type="component" value="Chromosome 4"/>
</dbReference>
<dbReference type="GO" id="GO:0009507">
    <property type="term" value="C:chloroplast"/>
    <property type="evidence" value="ECO:0007669"/>
    <property type="project" value="TreeGrafter"/>
</dbReference>
<evidence type="ECO:0000256" key="1">
    <source>
        <dbReference type="ARBA" id="ARBA00023002"/>
    </source>
</evidence>
<dbReference type="GO" id="GO:0004601">
    <property type="term" value="F:peroxidase activity"/>
    <property type="evidence" value="ECO:0007669"/>
    <property type="project" value="InterPro"/>
</dbReference>
<dbReference type="InterPro" id="IPR002207">
    <property type="entry name" value="Peroxidase_I"/>
</dbReference>
<dbReference type="PRINTS" id="PR00459">
    <property type="entry name" value="ASPEROXIDASE"/>
</dbReference>
<dbReference type="SUPFAM" id="SSF48113">
    <property type="entry name" value="Heme-dependent peroxidases"/>
    <property type="match status" value="1"/>
</dbReference>
<organism evidence="3 4">
    <name type="scientific">Arabidopsis arenosa</name>
    <name type="common">Sand rock-cress</name>
    <name type="synonym">Cardaminopsis arenosa</name>
    <dbReference type="NCBI Taxonomy" id="38785"/>
    <lineage>
        <taxon>Eukaryota</taxon>
        <taxon>Viridiplantae</taxon>
        <taxon>Streptophyta</taxon>
        <taxon>Embryophyta</taxon>
        <taxon>Tracheophyta</taxon>
        <taxon>Spermatophyta</taxon>
        <taxon>Magnoliopsida</taxon>
        <taxon>eudicotyledons</taxon>
        <taxon>Gunneridae</taxon>
        <taxon>Pentapetalae</taxon>
        <taxon>rosids</taxon>
        <taxon>malvids</taxon>
        <taxon>Brassicales</taxon>
        <taxon>Brassicaceae</taxon>
        <taxon>Camelineae</taxon>
        <taxon>Arabidopsis</taxon>
    </lineage>
</organism>
<gene>
    <name evidence="3" type="ORF">AARE701A_LOCUS10097</name>
</gene>
<dbReference type="InterPro" id="IPR044831">
    <property type="entry name" value="Ccp1-like"/>
</dbReference>
<feature type="region of interest" description="Disordered" evidence="2">
    <location>
        <begin position="81"/>
        <end position="100"/>
    </location>
</feature>
<evidence type="ECO:0000256" key="2">
    <source>
        <dbReference type="SAM" id="MobiDB-lite"/>
    </source>
</evidence>
<proteinExistence type="predicted"/>
<keyword evidence="1" id="KW-0560">Oxidoreductase</keyword>
<evidence type="ECO:0000313" key="3">
    <source>
        <dbReference type="EMBL" id="CAE6020443.1"/>
    </source>
</evidence>
<sequence>MAGGLALRGTFYCQNPRTCTESVDEHNICHPRSCQDGNRIIVPIVVATSFRLSVKDWRSIRNNELAGVVAVEVTGGPEIPFHLGREDKPQPPPEGRLPDATKCYKEF</sequence>